<evidence type="ECO:0000313" key="3">
    <source>
        <dbReference type="Proteomes" id="UP000291106"/>
    </source>
</evidence>
<dbReference type="PROSITE" id="PS51787">
    <property type="entry name" value="LON_N"/>
    <property type="match status" value="1"/>
</dbReference>
<dbReference type="PANTHER" id="PTHR46732:SF8">
    <property type="entry name" value="ATP-DEPENDENT PROTEASE LA (LON) DOMAIN PROTEIN"/>
    <property type="match status" value="1"/>
</dbReference>
<dbReference type="InterPro" id="IPR003111">
    <property type="entry name" value="Lon_prtase_N"/>
</dbReference>
<gene>
    <name evidence="2" type="ORF">EXU30_18735</name>
</gene>
<dbReference type="RefSeq" id="WP_130602617.1">
    <property type="nucleotide sequence ID" value="NZ_CP036200.1"/>
</dbReference>
<dbReference type="PANTHER" id="PTHR46732">
    <property type="entry name" value="ATP-DEPENDENT PROTEASE LA (LON) DOMAIN PROTEIN"/>
    <property type="match status" value="1"/>
</dbReference>
<reference evidence="2 3" key="1">
    <citation type="submission" date="2019-02" db="EMBL/GenBank/DDBJ databases">
        <title>Shewanella sp. D4-2 isolated from Dokdo Island.</title>
        <authorList>
            <person name="Baek K."/>
        </authorList>
    </citation>
    <scope>NUCLEOTIDE SEQUENCE [LARGE SCALE GENOMIC DNA]</scope>
    <source>
        <strain evidence="2 3">D4-2</strain>
    </source>
</reference>
<name>A0A411PLR5_9GAMM</name>
<keyword evidence="3" id="KW-1185">Reference proteome</keyword>
<dbReference type="KEGG" id="smai:EXU30_18735"/>
<dbReference type="Proteomes" id="UP000291106">
    <property type="component" value="Chromosome"/>
</dbReference>
<dbReference type="OrthoDB" id="8558970at2"/>
<dbReference type="AlphaFoldDB" id="A0A411PLR5"/>
<organism evidence="2 3">
    <name type="scientific">Shewanella maritima</name>
    <dbReference type="NCBI Taxonomy" id="2520507"/>
    <lineage>
        <taxon>Bacteria</taxon>
        <taxon>Pseudomonadati</taxon>
        <taxon>Pseudomonadota</taxon>
        <taxon>Gammaproteobacteria</taxon>
        <taxon>Alteromonadales</taxon>
        <taxon>Shewanellaceae</taxon>
        <taxon>Shewanella</taxon>
    </lineage>
</organism>
<dbReference type="Gene3D" id="2.30.130.40">
    <property type="entry name" value="LON domain-like"/>
    <property type="match status" value="1"/>
</dbReference>
<evidence type="ECO:0000313" key="2">
    <source>
        <dbReference type="EMBL" id="QBF84472.1"/>
    </source>
</evidence>
<feature type="domain" description="Lon N-terminal" evidence="1">
    <location>
        <begin position="1"/>
        <end position="187"/>
    </location>
</feature>
<dbReference type="SMART" id="SM00464">
    <property type="entry name" value="LON"/>
    <property type="match status" value="1"/>
</dbReference>
<evidence type="ECO:0000259" key="1">
    <source>
        <dbReference type="PROSITE" id="PS51787"/>
    </source>
</evidence>
<dbReference type="EMBL" id="CP036200">
    <property type="protein sequence ID" value="QBF84472.1"/>
    <property type="molecule type" value="Genomic_DNA"/>
</dbReference>
<proteinExistence type="predicted"/>
<dbReference type="InterPro" id="IPR046336">
    <property type="entry name" value="Lon_prtase_N_sf"/>
</dbReference>
<protein>
    <submittedName>
        <fullName evidence="2">Peptidase S16</fullName>
    </submittedName>
</protein>
<accession>A0A411PLR5</accession>
<dbReference type="InterPro" id="IPR015947">
    <property type="entry name" value="PUA-like_sf"/>
</dbReference>
<sequence>MNIALFPLSICILPNGYTQLRIFEPRYLRMISEAMKQQRQFAMAMANKKGSLLRYATIVTIVDFDNLEDNTLSITIKGESLVAIQETKREPDGLLVAKVSEHTAWQATPIQSNDGQEEVLKQKLVELFEQYPQHRDLYPQCQFDDISWICQRWLEVLPLTAEQKQQCIGANSHIAAQSLINQIILSE</sequence>
<dbReference type="Gene3D" id="1.10.4060.10">
    <property type="entry name" value="BPP1347 like domain"/>
    <property type="match status" value="1"/>
</dbReference>
<dbReference type="Pfam" id="PF02190">
    <property type="entry name" value="LON_substr_bdg"/>
    <property type="match status" value="1"/>
</dbReference>
<dbReference type="SUPFAM" id="SSF88697">
    <property type="entry name" value="PUA domain-like"/>
    <property type="match status" value="1"/>
</dbReference>